<protein>
    <submittedName>
        <fullName evidence="2">Uncharacterized protein</fullName>
    </submittedName>
</protein>
<evidence type="ECO:0000256" key="1">
    <source>
        <dbReference type="SAM" id="SignalP"/>
    </source>
</evidence>
<reference evidence="2" key="1">
    <citation type="submission" date="2021-05" db="EMBL/GenBank/DDBJ databases">
        <title>Encephalitozoon hellem ATCC 50604 Complete Genome.</title>
        <authorList>
            <person name="Mascarenhas dos Santos A.C."/>
            <person name="Julian A.T."/>
            <person name="Pombert J.-F."/>
        </authorList>
    </citation>
    <scope>NUCLEOTIDE SEQUENCE</scope>
    <source>
        <strain evidence="2">ATCC 50604</strain>
    </source>
</reference>
<dbReference type="Proteomes" id="UP001059546">
    <property type="component" value="Chromosome V"/>
</dbReference>
<proteinExistence type="predicted"/>
<feature type="signal peptide" evidence="1">
    <location>
        <begin position="1"/>
        <end position="19"/>
    </location>
</feature>
<dbReference type="AlphaFoldDB" id="A0A9Q9CAD3"/>
<sequence>MNAKLLMSSILGSIHLVLTNVKGSAINPSASSESEVLGVTKYPKLASEAEKVKGLIEEDLKRIQSSISASTLTPSEKNKISLLYKKVETLSKMWSDLSVLLEGGEENFDSIKTKVLSIIELESAIIQQAATLNVQRYLTQDFLSHFEEYVKNHEGEGNLGEKIADFAGGSLLFGVSQKSSDGNKDKKSNPSE</sequence>
<name>A0A9Q9CAD3_ENCHE</name>
<accession>A0A9Q9CAD3</accession>
<dbReference type="EMBL" id="CP075151">
    <property type="protein sequence ID" value="UTX43258.1"/>
    <property type="molecule type" value="Genomic_DNA"/>
</dbReference>
<evidence type="ECO:0000313" key="2">
    <source>
        <dbReference type="EMBL" id="UTX43258.1"/>
    </source>
</evidence>
<keyword evidence="1" id="KW-0732">Signal</keyword>
<evidence type="ECO:0000313" key="3">
    <source>
        <dbReference type="Proteomes" id="UP001059546"/>
    </source>
</evidence>
<organism evidence="2 3">
    <name type="scientific">Encephalitozoon hellem</name>
    <name type="common">Microsporidian parasite</name>
    <dbReference type="NCBI Taxonomy" id="27973"/>
    <lineage>
        <taxon>Eukaryota</taxon>
        <taxon>Fungi</taxon>
        <taxon>Fungi incertae sedis</taxon>
        <taxon>Microsporidia</taxon>
        <taxon>Unikaryonidae</taxon>
        <taxon>Encephalitozoon</taxon>
    </lineage>
</organism>
<gene>
    <name evidence="2" type="ORF">GPU96_05g09990</name>
</gene>
<feature type="chain" id="PRO_5040431895" evidence="1">
    <location>
        <begin position="20"/>
        <end position="192"/>
    </location>
</feature>